<name>A0A5C4S182_PROVB</name>
<comment type="caution">
    <text evidence="1">The sequence shown here is derived from an EMBL/GenBank/DDBJ whole genome shotgun (WGS) entry which is preliminary data.</text>
</comment>
<dbReference type="EMBL" id="VDCI01000005">
    <property type="protein sequence ID" value="TNJ36541.1"/>
    <property type="molecule type" value="Genomic_DNA"/>
</dbReference>
<dbReference type="SUPFAM" id="SSF56935">
    <property type="entry name" value="Porins"/>
    <property type="match status" value="1"/>
</dbReference>
<proteinExistence type="predicted"/>
<keyword evidence="2" id="KW-1185">Reference proteome</keyword>
<evidence type="ECO:0000313" key="1">
    <source>
        <dbReference type="EMBL" id="TNJ36541.1"/>
    </source>
</evidence>
<reference evidence="1 2" key="1">
    <citation type="submission" date="2019-05" db="EMBL/GenBank/DDBJ databases">
        <title>Draft Whole-Genome sequence of the green sulfur bacterium Prosthecochloris vibrioformis DSM 260.</title>
        <authorList>
            <person name="Meyer T.E."/>
            <person name="Kyndt J.A."/>
        </authorList>
    </citation>
    <scope>NUCLEOTIDE SEQUENCE [LARGE SCALE GENOMIC DNA]</scope>
    <source>
        <strain evidence="1 2">DSM 260</strain>
    </source>
</reference>
<organism evidence="1 2">
    <name type="scientific">Prosthecochloris vibrioformis</name>
    <name type="common">Chlorobium vibrioforme</name>
    <dbReference type="NCBI Taxonomy" id="1098"/>
    <lineage>
        <taxon>Bacteria</taxon>
        <taxon>Pseudomonadati</taxon>
        <taxon>Chlorobiota</taxon>
        <taxon>Chlorobiia</taxon>
        <taxon>Chlorobiales</taxon>
        <taxon>Chlorobiaceae</taxon>
        <taxon>Prosthecochloris</taxon>
    </lineage>
</organism>
<evidence type="ECO:0000313" key="2">
    <source>
        <dbReference type="Proteomes" id="UP000309544"/>
    </source>
</evidence>
<dbReference type="InterPro" id="IPR023614">
    <property type="entry name" value="Porin_dom_sf"/>
</dbReference>
<dbReference type="Gene3D" id="2.40.160.10">
    <property type="entry name" value="Porin"/>
    <property type="match status" value="1"/>
</dbReference>
<protein>
    <recommendedName>
        <fullName evidence="3">Porin</fullName>
    </recommendedName>
</protein>
<accession>A0A5C4S182</accession>
<gene>
    <name evidence="1" type="ORF">FGF68_07315</name>
</gene>
<evidence type="ECO:0008006" key="3">
    <source>
        <dbReference type="Google" id="ProtNLM"/>
    </source>
</evidence>
<dbReference type="Proteomes" id="UP000309544">
    <property type="component" value="Unassembled WGS sequence"/>
</dbReference>
<dbReference type="AlphaFoldDB" id="A0A5C4S182"/>
<sequence>MVPSQAAMAAEEEGFTIGGALRYNIYSKSWENNPDATQFTWDTWRLNVDGTKGGIDLSFEYRFYPDSDAHFIHHGYFGYQLDEDLYGKLGVFQKPFGITTYASHSWWFQTPYYVGLEDDYDMGVGLDYTPTEDLELQLAYFRQAEPNGSLNGDNDIASRYSYDVVATDDADLKELNTINARVAYQLTPCWEVGASAQVGQLYNSELDDSETAYAFAGHLEGNMGNWNIKTEFVNYDYNAKDNDGNKLTAVPMGAYGSTYHVAAEANMYVAGVAYSVPVEFGPVTNLQFYVDYTYTQKLEAGMNDTQQLVPGVLVTAGPVYTYVDVAMGKNHPWIGGDWDTGLTEGAEDDWETRFNVNFGYYF</sequence>